<accession>A0A0B2BIM4</accession>
<dbReference type="Pfam" id="PF06224">
    <property type="entry name" value="AlkZ-like"/>
    <property type="match status" value="1"/>
</dbReference>
<dbReference type="RefSeq" id="WP_039347033.1">
    <property type="nucleotide sequence ID" value="NZ_PGEZ01000001.1"/>
</dbReference>
<dbReference type="AlphaFoldDB" id="A0A0B2BIM4"/>
<dbReference type="OrthoDB" id="9787207at2"/>
<dbReference type="PANTHER" id="PTHR30528:SF0">
    <property type="entry name" value="CYTOPLASMIC PROTEIN"/>
    <property type="match status" value="1"/>
</dbReference>
<organism evidence="1 2">
    <name type="scientific">Mumia flava</name>
    <dbReference type="NCBI Taxonomy" id="1348852"/>
    <lineage>
        <taxon>Bacteria</taxon>
        <taxon>Bacillati</taxon>
        <taxon>Actinomycetota</taxon>
        <taxon>Actinomycetes</taxon>
        <taxon>Propionibacteriales</taxon>
        <taxon>Nocardioidaceae</taxon>
        <taxon>Mumia</taxon>
    </lineage>
</organism>
<sequence length="403" mass="44797">MTAARPLSAATARRVALAAQGFADPPHRKVTARTIDRAVARTGVLQIDSVNVLQRAHYLPLFSRVGPYDPDLLHTAAERSPRCLVEYWAHVAAYMPVDLWPVMRHRMDEYRRDGHAWSGGAGRPAVADDLLARVRDRGPVTSRDLEEATGARSKEHWGWNWSLTKRALEYLFLSGEIAVVRRNQAFERVFDVAERVVPARWWEAPALSEAEAGRALVRRAAASHGVATEAQLRDYFRMPVGQTRRAVAELVESGELVEVAVQGWSRPGYLAASARVPRRVRAEALLSPFDPLVWERSRTEGLFGFRYRIEIYVPASRRVHGYYVLPFLLDEALVARVDLKADRPGGRLLVKAAWGESGIDVDRVADRLADHLRALGGWLGLDDVVVEPLGDLSSALAAAVARS</sequence>
<gene>
    <name evidence="1" type="ORF">CLV56_2796</name>
</gene>
<proteinExistence type="predicted"/>
<reference evidence="1 2" key="1">
    <citation type="submission" date="2017-11" db="EMBL/GenBank/DDBJ databases">
        <title>Genomic Encyclopedia of Archaeal and Bacterial Type Strains, Phase II (KMG-II): From Individual Species to Whole Genera.</title>
        <authorList>
            <person name="Goeker M."/>
        </authorList>
    </citation>
    <scope>NUCLEOTIDE SEQUENCE [LARGE SCALE GENOMIC DNA]</scope>
    <source>
        <strain evidence="1 2">DSM 27763</strain>
    </source>
</reference>
<comment type="caution">
    <text evidence="1">The sequence shown here is derived from an EMBL/GenBank/DDBJ whole genome shotgun (WGS) entry which is preliminary data.</text>
</comment>
<name>A0A0B2BIM4_9ACTN</name>
<evidence type="ECO:0008006" key="3">
    <source>
        <dbReference type="Google" id="ProtNLM"/>
    </source>
</evidence>
<protein>
    <recommendedName>
        <fullName evidence="3">Winged helix-turn-helix protein</fullName>
    </recommendedName>
</protein>
<dbReference type="InterPro" id="IPR009351">
    <property type="entry name" value="AlkZ-like"/>
</dbReference>
<dbReference type="Proteomes" id="UP000230842">
    <property type="component" value="Unassembled WGS sequence"/>
</dbReference>
<dbReference type="EMBL" id="PGEZ01000001">
    <property type="protein sequence ID" value="PJJ58545.1"/>
    <property type="molecule type" value="Genomic_DNA"/>
</dbReference>
<keyword evidence="2" id="KW-1185">Reference proteome</keyword>
<evidence type="ECO:0000313" key="1">
    <source>
        <dbReference type="EMBL" id="PJJ58545.1"/>
    </source>
</evidence>
<dbReference type="PANTHER" id="PTHR30528">
    <property type="entry name" value="CYTOPLASMIC PROTEIN"/>
    <property type="match status" value="1"/>
</dbReference>
<evidence type="ECO:0000313" key="2">
    <source>
        <dbReference type="Proteomes" id="UP000230842"/>
    </source>
</evidence>